<dbReference type="SUPFAM" id="SSF48264">
    <property type="entry name" value="Cytochrome P450"/>
    <property type="match status" value="1"/>
</dbReference>
<dbReference type="InterPro" id="IPR036396">
    <property type="entry name" value="Cyt_P450_sf"/>
</dbReference>
<dbReference type="Proteomes" id="UP001154282">
    <property type="component" value="Unassembled WGS sequence"/>
</dbReference>
<dbReference type="PRINTS" id="PR00385">
    <property type="entry name" value="P450"/>
</dbReference>
<organism evidence="9 10">
    <name type="scientific">Linum tenue</name>
    <dbReference type="NCBI Taxonomy" id="586396"/>
    <lineage>
        <taxon>Eukaryota</taxon>
        <taxon>Viridiplantae</taxon>
        <taxon>Streptophyta</taxon>
        <taxon>Embryophyta</taxon>
        <taxon>Tracheophyta</taxon>
        <taxon>Spermatophyta</taxon>
        <taxon>Magnoliopsida</taxon>
        <taxon>eudicotyledons</taxon>
        <taxon>Gunneridae</taxon>
        <taxon>Pentapetalae</taxon>
        <taxon>rosids</taxon>
        <taxon>fabids</taxon>
        <taxon>Malpighiales</taxon>
        <taxon>Linaceae</taxon>
        <taxon>Linum</taxon>
    </lineage>
</organism>
<dbReference type="AlphaFoldDB" id="A0AAV0QHS2"/>
<dbReference type="PRINTS" id="PR00465">
    <property type="entry name" value="EP450IV"/>
</dbReference>
<sequence>MDFAAAVALLFFTFTAAFTSFSLLLFAVCRLLPRFCCDCHVCSTYLSATWRPSFPNLSDWFAHLLSASATSTIRVHVTRNVITASPANVHHILKSNFPNYPKGKQFSALLGDLLGRGIFNADGHRWLFQRKMASLELGSVSVRVFASDVFNSEIESRLVPLLADAAGGELDMQDVFRRFAFDTISRFSFGYDPGCLEISLPESEFAAAFDAASRLSAERAMAASPVVWRVKRFLRVGSERRLREAIRTVDRLAQEVIDRRRQTGFAGKSDLLSRFMAAGVEDSGGRDDGYLRDIVKSFLLAGRDTVASGLTSFFWLTSRNPAVEAKIRSEAEAVLGRHQNDAVPSFAEMTEMHYLTSAVYETLRLFPPVQFDSKFALNDDVLPDGTIVRKGDRVTYHPYAMGRMESIWGPDRLEFRPERWLNDDGLFVPRSPYEYPVFQGGSRVCLGKEMAIVEMKTVILAVIRRFNVRVADPGHEPRFSPGLTATVSGGLRMVVEEVVKR</sequence>
<evidence type="ECO:0000256" key="4">
    <source>
        <dbReference type="ARBA" id="ARBA00022723"/>
    </source>
</evidence>
<dbReference type="InterPro" id="IPR002403">
    <property type="entry name" value="Cyt_P450_E_grp-IV"/>
</dbReference>
<dbReference type="GO" id="GO:0005506">
    <property type="term" value="F:iron ion binding"/>
    <property type="evidence" value="ECO:0007669"/>
    <property type="project" value="InterPro"/>
</dbReference>
<dbReference type="EMBL" id="CAMGYJ010000009">
    <property type="protein sequence ID" value="CAI0544386.1"/>
    <property type="molecule type" value="Genomic_DNA"/>
</dbReference>
<comment type="cofactor">
    <cofactor evidence="1 8">
        <name>heme</name>
        <dbReference type="ChEBI" id="CHEBI:30413"/>
    </cofactor>
</comment>
<evidence type="ECO:0000313" key="9">
    <source>
        <dbReference type="EMBL" id="CAI0544386.1"/>
    </source>
</evidence>
<dbReference type="GO" id="GO:0020037">
    <property type="term" value="F:heme binding"/>
    <property type="evidence" value="ECO:0007669"/>
    <property type="project" value="InterPro"/>
</dbReference>
<dbReference type="CDD" id="cd11064">
    <property type="entry name" value="CYP86A"/>
    <property type="match status" value="1"/>
</dbReference>
<keyword evidence="3 8" id="KW-0349">Heme</keyword>
<comment type="similarity">
    <text evidence="2">Belongs to the cytochrome P450 family.</text>
</comment>
<evidence type="ECO:0000256" key="7">
    <source>
        <dbReference type="ARBA" id="ARBA00023033"/>
    </source>
</evidence>
<evidence type="ECO:0000256" key="2">
    <source>
        <dbReference type="ARBA" id="ARBA00010617"/>
    </source>
</evidence>
<feature type="binding site" description="axial binding residue" evidence="8">
    <location>
        <position position="445"/>
    </location>
    <ligand>
        <name>heme</name>
        <dbReference type="ChEBI" id="CHEBI:30413"/>
    </ligand>
    <ligandPart>
        <name>Fe</name>
        <dbReference type="ChEBI" id="CHEBI:18248"/>
    </ligandPart>
</feature>
<keyword evidence="4 8" id="KW-0479">Metal-binding</keyword>
<evidence type="ECO:0000256" key="8">
    <source>
        <dbReference type="PIRSR" id="PIRSR602403-1"/>
    </source>
</evidence>
<protein>
    <submittedName>
        <fullName evidence="9">Uncharacterized protein</fullName>
    </submittedName>
</protein>
<dbReference type="GO" id="GO:0004497">
    <property type="term" value="F:monooxygenase activity"/>
    <property type="evidence" value="ECO:0007669"/>
    <property type="project" value="UniProtKB-KW"/>
</dbReference>
<comment type="caution">
    <text evidence="9">The sequence shown here is derived from an EMBL/GenBank/DDBJ whole genome shotgun (WGS) entry which is preliminary data.</text>
</comment>
<proteinExistence type="inferred from homology"/>
<keyword evidence="7" id="KW-0503">Monooxygenase</keyword>
<dbReference type="GO" id="GO:0016705">
    <property type="term" value="F:oxidoreductase activity, acting on paired donors, with incorporation or reduction of molecular oxygen"/>
    <property type="evidence" value="ECO:0007669"/>
    <property type="project" value="InterPro"/>
</dbReference>
<keyword evidence="6 8" id="KW-0408">Iron</keyword>
<accession>A0AAV0QHS2</accession>
<keyword evidence="10" id="KW-1185">Reference proteome</keyword>
<dbReference type="Pfam" id="PF00067">
    <property type="entry name" value="p450"/>
    <property type="match status" value="1"/>
</dbReference>
<dbReference type="InterPro" id="IPR001128">
    <property type="entry name" value="Cyt_P450"/>
</dbReference>
<evidence type="ECO:0000256" key="5">
    <source>
        <dbReference type="ARBA" id="ARBA00023002"/>
    </source>
</evidence>
<gene>
    <name evidence="9" type="ORF">LITE_LOCUS43169</name>
</gene>
<evidence type="ECO:0000256" key="1">
    <source>
        <dbReference type="ARBA" id="ARBA00001971"/>
    </source>
</evidence>
<dbReference type="PANTHER" id="PTHR24296">
    <property type="entry name" value="CYTOCHROME P450"/>
    <property type="match status" value="1"/>
</dbReference>
<evidence type="ECO:0000256" key="6">
    <source>
        <dbReference type="ARBA" id="ARBA00023004"/>
    </source>
</evidence>
<reference evidence="9" key="1">
    <citation type="submission" date="2022-08" db="EMBL/GenBank/DDBJ databases">
        <authorList>
            <person name="Gutierrez-Valencia J."/>
        </authorList>
    </citation>
    <scope>NUCLEOTIDE SEQUENCE</scope>
</reference>
<name>A0AAV0QHS2_9ROSI</name>
<dbReference type="Gene3D" id="1.10.630.10">
    <property type="entry name" value="Cytochrome P450"/>
    <property type="match status" value="1"/>
</dbReference>
<evidence type="ECO:0000256" key="3">
    <source>
        <dbReference type="ARBA" id="ARBA00022617"/>
    </source>
</evidence>
<evidence type="ECO:0000313" key="10">
    <source>
        <dbReference type="Proteomes" id="UP001154282"/>
    </source>
</evidence>
<keyword evidence="5" id="KW-0560">Oxidoreductase</keyword>